<evidence type="ECO:0000313" key="3">
    <source>
        <dbReference type="Proteomes" id="UP000754883"/>
    </source>
</evidence>
<sequence length="624" mass="69537">MAPAPTEIVFSLAQGTNNTATWQAHSFSYENGPVKVPGPWKRGRPRIAGKKVVEPLFQFIETSKEKRQIDAASRSKIRSHARKRREDPDTFQLPPKGPLQGNLQQISGVDPFGTSCIPLDSYMLDLLSLLSTKLWTYMYSLEEVGGWNPIQNYWLPIAFHDAALMHSFLACTDSYVKGYAAGEVGAFGLHHLQQVICIVNKRLTKGETPISRGTIAVISGISLLEVNIESELDILPLIETINAVAAGPWASPPLEDTYEGFEGFGGTFWWFRLICVGTIGYAKDLPVADLYGSMDAGELPFFSGPVGVIDKKYGLVSRMNTFSCLGIECISNIAARSMENRHNRDDRRTLYPLPSTGGDCPFATAQKGLQSEKLALICETFDFDLSLTTCIRGLDEISHFWITKKSTSPHTDSGSASTGGDDSSLHEIAQMRRLLTSIQYKLVLAAESQHEMDWCPFQKAIHELLRVTLIIYALTILKERPQTTSIGKTVSSSFLEAFIAAVEMAKHVKVFQSDQSEADETRKRIDTCPFSPLQTLLPIDFFLWSIFLAVALLPTGSEFREGKEVKTALLNVFSSLLGNQTQQRDEIKSQISQYLWISYVHNDMFDSFWSDLEDFEPSTVLHTL</sequence>
<dbReference type="Proteomes" id="UP000754883">
    <property type="component" value="Unassembled WGS sequence"/>
</dbReference>
<name>A0A9N9Y238_9HYPO</name>
<evidence type="ECO:0000313" key="2">
    <source>
        <dbReference type="EMBL" id="CAG9984461.1"/>
    </source>
</evidence>
<organism evidence="2 3">
    <name type="scientific">Clonostachys byssicola</name>
    <dbReference type="NCBI Taxonomy" id="160290"/>
    <lineage>
        <taxon>Eukaryota</taxon>
        <taxon>Fungi</taxon>
        <taxon>Dikarya</taxon>
        <taxon>Ascomycota</taxon>
        <taxon>Pezizomycotina</taxon>
        <taxon>Sordariomycetes</taxon>
        <taxon>Hypocreomycetidae</taxon>
        <taxon>Hypocreales</taxon>
        <taxon>Bionectriaceae</taxon>
        <taxon>Clonostachys</taxon>
    </lineage>
</organism>
<proteinExistence type="predicted"/>
<keyword evidence="3" id="KW-1185">Reference proteome</keyword>
<feature type="region of interest" description="Disordered" evidence="1">
    <location>
        <begin position="70"/>
        <end position="97"/>
    </location>
</feature>
<comment type="caution">
    <text evidence="2">The sequence shown here is derived from an EMBL/GenBank/DDBJ whole genome shotgun (WGS) entry which is preliminary data.</text>
</comment>
<dbReference type="PANTHER" id="PTHR37540">
    <property type="entry name" value="TRANSCRIPTION FACTOR (ACR-2), PUTATIVE-RELATED-RELATED"/>
    <property type="match status" value="1"/>
</dbReference>
<evidence type="ECO:0000256" key="1">
    <source>
        <dbReference type="SAM" id="MobiDB-lite"/>
    </source>
</evidence>
<reference evidence="3" key="1">
    <citation type="submission" date="2019-06" db="EMBL/GenBank/DDBJ databases">
        <authorList>
            <person name="Broberg M."/>
        </authorList>
    </citation>
    <scope>NUCLEOTIDE SEQUENCE [LARGE SCALE GENOMIC DNA]</scope>
</reference>
<gene>
    <name evidence="2" type="ORF">CBYS24578_00012220</name>
</gene>
<dbReference type="OrthoDB" id="5376287at2759"/>
<dbReference type="EMBL" id="CABFNO020001387">
    <property type="protein sequence ID" value="CAG9984461.1"/>
    <property type="molecule type" value="Genomic_DNA"/>
</dbReference>
<reference evidence="2 3" key="2">
    <citation type="submission" date="2021-10" db="EMBL/GenBank/DDBJ databases">
        <authorList>
            <person name="Piombo E."/>
        </authorList>
    </citation>
    <scope>NUCLEOTIDE SEQUENCE [LARGE SCALE GENOMIC DNA]</scope>
</reference>
<dbReference type="AlphaFoldDB" id="A0A9N9Y238"/>
<accession>A0A9N9Y238</accession>
<protein>
    <submittedName>
        <fullName evidence="2">Uncharacterized protein</fullName>
    </submittedName>
</protein>